<dbReference type="InterPro" id="IPR020578">
    <property type="entry name" value="Aminotrans_V_PyrdxlP_BS"/>
</dbReference>
<keyword evidence="5 8" id="KW-0663">Pyridoxal phosphate</keyword>
<evidence type="ECO:0000256" key="5">
    <source>
        <dbReference type="ARBA" id="ARBA00022898"/>
    </source>
</evidence>
<dbReference type="Pfam" id="PF00266">
    <property type="entry name" value="Aminotran_5"/>
    <property type="match status" value="1"/>
</dbReference>
<comment type="similarity">
    <text evidence="3 8">Belongs to the class-V pyridoxal-phosphate-dependent aminotransferase family. Csd subfamily.</text>
</comment>
<dbReference type="SUPFAM" id="SSF53383">
    <property type="entry name" value="PLP-dependent transferases"/>
    <property type="match status" value="1"/>
</dbReference>
<sequence length="419" mass="45991">MMDVSEVRQLFPALGRRVYGKPLVYFDNAATVQRPQQVMDEWLRMTSGCNANIHRAVHILAEEATSAYEQARDSVAKFINAPDRSSIIFTSGVTASINLVAFSFGEAFVSENDEVIVTEEEHHSNIVPWQMMCRRKKAVMKVLPVDENGRLKVELLEGMLTDRTRIVAVTHISNVLGIVNPVKDIVSVCHRHNVPVLVDGAQGVVHCKVDVRDLGCDFYAFSGHKIYAATGTGVLYGKKSLLDAMPPYMGGGEMVGTVKFSGTTYAPLPQKFEAGTQNIAGVATLTPALALAEKLNSDSALGEYSDSVRDFLLDYFMSDGRIRLYGIPEKEKTCLDCGAESGEKIPLFSFSVKGVHHEDLALLLDKMGVAVRSGQMCAEPLMDRYGVTGMLRASLAPYNTMEEAEYFVKCLDKAIKMLG</sequence>
<comment type="cofactor">
    <cofactor evidence="1 7">
        <name>pyridoxal 5'-phosphate</name>
        <dbReference type="ChEBI" id="CHEBI:597326"/>
    </cofactor>
</comment>
<dbReference type="Proteomes" id="UP000771749">
    <property type="component" value="Unassembled WGS sequence"/>
</dbReference>
<comment type="caution">
    <text evidence="10">The sequence shown here is derived from an EMBL/GenBank/DDBJ whole genome shotgun (WGS) entry which is preliminary data.</text>
</comment>
<dbReference type="PANTHER" id="PTHR43586">
    <property type="entry name" value="CYSTEINE DESULFURASE"/>
    <property type="match status" value="1"/>
</dbReference>
<accession>A0A940DMS4</accession>
<dbReference type="PROSITE" id="PS00595">
    <property type="entry name" value="AA_TRANSFER_CLASS_5"/>
    <property type="match status" value="1"/>
</dbReference>
<evidence type="ECO:0000256" key="2">
    <source>
        <dbReference type="ARBA" id="ARBA00002824"/>
    </source>
</evidence>
<evidence type="ECO:0000313" key="11">
    <source>
        <dbReference type="Proteomes" id="UP000771749"/>
    </source>
</evidence>
<protein>
    <recommendedName>
        <fullName evidence="8">Cysteine desulfurase</fullName>
        <ecNumber evidence="8">2.8.1.7</ecNumber>
    </recommendedName>
</protein>
<dbReference type="Gene3D" id="3.40.640.10">
    <property type="entry name" value="Type I PLP-dependent aspartate aminotransferase-like (Major domain)"/>
    <property type="match status" value="1"/>
</dbReference>
<reference evidence="10" key="1">
    <citation type="submission" date="2020-10" db="EMBL/GenBank/DDBJ databases">
        <authorList>
            <person name="Gilroy R."/>
        </authorList>
    </citation>
    <scope>NUCLEOTIDE SEQUENCE</scope>
    <source>
        <strain evidence="10">F1-3629</strain>
    </source>
</reference>
<dbReference type="InterPro" id="IPR015422">
    <property type="entry name" value="PyrdxlP-dep_Trfase_small"/>
</dbReference>
<dbReference type="GO" id="GO:0031071">
    <property type="term" value="F:cysteine desulfurase activity"/>
    <property type="evidence" value="ECO:0007669"/>
    <property type="project" value="UniProtKB-UniRule"/>
</dbReference>
<dbReference type="InterPro" id="IPR015424">
    <property type="entry name" value="PyrdxlP-dep_Trfase"/>
</dbReference>
<dbReference type="NCBIfam" id="TIGR01979">
    <property type="entry name" value="sufS"/>
    <property type="match status" value="1"/>
</dbReference>
<dbReference type="PANTHER" id="PTHR43586:SF8">
    <property type="entry name" value="CYSTEINE DESULFURASE 1, CHLOROPLASTIC"/>
    <property type="match status" value="1"/>
</dbReference>
<dbReference type="CDD" id="cd06453">
    <property type="entry name" value="SufS_like"/>
    <property type="match status" value="1"/>
</dbReference>
<keyword evidence="4 8" id="KW-0808">Transferase</keyword>
<evidence type="ECO:0000313" key="10">
    <source>
        <dbReference type="EMBL" id="MBO8453958.1"/>
    </source>
</evidence>
<dbReference type="EC" id="2.8.1.7" evidence="8"/>
<dbReference type="AlphaFoldDB" id="A0A940DMS4"/>
<dbReference type="InterPro" id="IPR010970">
    <property type="entry name" value="Cys_dSase_SufS"/>
</dbReference>
<evidence type="ECO:0000256" key="7">
    <source>
        <dbReference type="RuleBase" id="RU004504"/>
    </source>
</evidence>
<proteinExistence type="inferred from homology"/>
<evidence type="ECO:0000256" key="4">
    <source>
        <dbReference type="ARBA" id="ARBA00022679"/>
    </source>
</evidence>
<gene>
    <name evidence="10" type="primary">sufS</name>
    <name evidence="10" type="ORF">IAC07_04440</name>
</gene>
<evidence type="ECO:0000259" key="9">
    <source>
        <dbReference type="Pfam" id="PF00266"/>
    </source>
</evidence>
<dbReference type="PIRSF" id="PIRSF005572">
    <property type="entry name" value="NifS"/>
    <property type="match status" value="1"/>
</dbReference>
<dbReference type="InterPro" id="IPR015421">
    <property type="entry name" value="PyrdxlP-dep_Trfase_major"/>
</dbReference>
<reference evidence="10" key="2">
    <citation type="journal article" date="2021" name="PeerJ">
        <title>Extensive microbial diversity within the chicken gut microbiome revealed by metagenomics and culture.</title>
        <authorList>
            <person name="Gilroy R."/>
            <person name="Ravi A."/>
            <person name="Getino M."/>
            <person name="Pursley I."/>
            <person name="Horton D.L."/>
            <person name="Alikhan N.F."/>
            <person name="Baker D."/>
            <person name="Gharbi K."/>
            <person name="Hall N."/>
            <person name="Watson M."/>
            <person name="Adriaenssens E.M."/>
            <person name="Foster-Nyarko E."/>
            <person name="Jarju S."/>
            <person name="Secka A."/>
            <person name="Antonio M."/>
            <person name="Oren A."/>
            <person name="Chaudhuri R.R."/>
            <person name="La Ragione R."/>
            <person name="Hildebrand F."/>
            <person name="Pallen M.J."/>
        </authorList>
    </citation>
    <scope>NUCLEOTIDE SEQUENCE</scope>
    <source>
        <strain evidence="10">F1-3629</strain>
    </source>
</reference>
<comment type="catalytic activity">
    <reaction evidence="6 8">
        <text>(sulfur carrier)-H + L-cysteine = (sulfur carrier)-SH + L-alanine</text>
        <dbReference type="Rhea" id="RHEA:43892"/>
        <dbReference type="Rhea" id="RHEA-COMP:14737"/>
        <dbReference type="Rhea" id="RHEA-COMP:14739"/>
        <dbReference type="ChEBI" id="CHEBI:29917"/>
        <dbReference type="ChEBI" id="CHEBI:35235"/>
        <dbReference type="ChEBI" id="CHEBI:57972"/>
        <dbReference type="ChEBI" id="CHEBI:64428"/>
        <dbReference type="EC" id="2.8.1.7"/>
    </reaction>
</comment>
<dbReference type="GO" id="GO:0006534">
    <property type="term" value="P:cysteine metabolic process"/>
    <property type="evidence" value="ECO:0007669"/>
    <property type="project" value="UniProtKB-UniRule"/>
</dbReference>
<feature type="domain" description="Aminotransferase class V" evidence="9">
    <location>
        <begin position="24"/>
        <end position="407"/>
    </location>
</feature>
<name>A0A940DMS4_9BACT</name>
<dbReference type="InterPro" id="IPR000192">
    <property type="entry name" value="Aminotrans_V_dom"/>
</dbReference>
<dbReference type="EMBL" id="JADIMJ010000065">
    <property type="protein sequence ID" value="MBO8453958.1"/>
    <property type="molecule type" value="Genomic_DNA"/>
</dbReference>
<comment type="function">
    <text evidence="2 8">Catalyzes the removal of elemental sulfur and selenium atoms from L-cysteine, L-cystine, L-selenocysteine, and L-selenocystine to produce L-alanine.</text>
</comment>
<evidence type="ECO:0000256" key="6">
    <source>
        <dbReference type="ARBA" id="ARBA00050776"/>
    </source>
</evidence>
<organism evidence="10 11">
    <name type="scientific">Candidatus Cryptobacteroides gallistercoris</name>
    <dbReference type="NCBI Taxonomy" id="2840765"/>
    <lineage>
        <taxon>Bacteria</taxon>
        <taxon>Pseudomonadati</taxon>
        <taxon>Bacteroidota</taxon>
        <taxon>Bacteroidia</taxon>
        <taxon>Bacteroidales</taxon>
        <taxon>Candidatus Cryptobacteroides</taxon>
    </lineage>
</organism>
<dbReference type="InterPro" id="IPR016454">
    <property type="entry name" value="Cysteine_dSase"/>
</dbReference>
<dbReference type="GO" id="GO:0030170">
    <property type="term" value="F:pyridoxal phosphate binding"/>
    <property type="evidence" value="ECO:0007669"/>
    <property type="project" value="UniProtKB-UniRule"/>
</dbReference>
<evidence type="ECO:0000256" key="8">
    <source>
        <dbReference type="RuleBase" id="RU004506"/>
    </source>
</evidence>
<dbReference type="Gene3D" id="3.90.1150.10">
    <property type="entry name" value="Aspartate Aminotransferase, domain 1"/>
    <property type="match status" value="1"/>
</dbReference>
<evidence type="ECO:0000256" key="3">
    <source>
        <dbReference type="ARBA" id="ARBA00010447"/>
    </source>
</evidence>
<evidence type="ECO:0000256" key="1">
    <source>
        <dbReference type="ARBA" id="ARBA00001933"/>
    </source>
</evidence>